<protein>
    <submittedName>
        <fullName evidence="2">Uncharacterized protein</fullName>
    </submittedName>
</protein>
<feature type="region of interest" description="Disordered" evidence="1">
    <location>
        <begin position="187"/>
        <end position="251"/>
    </location>
</feature>
<name>A0A086LYV9_TOXGO</name>
<proteinExistence type="predicted"/>
<feature type="non-terminal residue" evidence="2">
    <location>
        <position position="276"/>
    </location>
</feature>
<feature type="region of interest" description="Disordered" evidence="1">
    <location>
        <begin position="1"/>
        <end position="32"/>
    </location>
</feature>
<evidence type="ECO:0000313" key="2">
    <source>
        <dbReference type="EMBL" id="KFG61827.1"/>
    </source>
</evidence>
<dbReference type="AlphaFoldDB" id="A0A086LYV9"/>
<evidence type="ECO:0000256" key="1">
    <source>
        <dbReference type="SAM" id="MobiDB-lite"/>
    </source>
</evidence>
<feature type="compositionally biased region" description="Low complexity" evidence="1">
    <location>
        <begin position="13"/>
        <end position="31"/>
    </location>
</feature>
<feature type="region of interest" description="Disordered" evidence="1">
    <location>
        <begin position="92"/>
        <end position="130"/>
    </location>
</feature>
<accession>A0A086LYV9</accession>
<organism evidence="2 3">
    <name type="scientific">Toxoplasma gondii RUB</name>
    <dbReference type="NCBI Taxonomy" id="935652"/>
    <lineage>
        <taxon>Eukaryota</taxon>
        <taxon>Sar</taxon>
        <taxon>Alveolata</taxon>
        <taxon>Apicomplexa</taxon>
        <taxon>Conoidasida</taxon>
        <taxon>Coccidia</taxon>
        <taxon>Eucoccidiorida</taxon>
        <taxon>Eimeriorina</taxon>
        <taxon>Sarcocystidae</taxon>
        <taxon>Toxoplasma</taxon>
    </lineage>
</organism>
<gene>
    <name evidence="2" type="ORF">TGRUB_203760A</name>
</gene>
<feature type="compositionally biased region" description="Polar residues" evidence="1">
    <location>
        <begin position="1"/>
        <end position="12"/>
    </location>
</feature>
<dbReference type="EMBL" id="AFYV02001493">
    <property type="protein sequence ID" value="KFG61827.1"/>
    <property type="molecule type" value="Genomic_DNA"/>
</dbReference>
<reference evidence="2 3" key="1">
    <citation type="submission" date="2014-05" db="EMBL/GenBank/DDBJ databases">
        <authorList>
            <person name="Sibley D."/>
            <person name="Venepally P."/>
            <person name="Karamycheva S."/>
            <person name="Hadjithomas M."/>
            <person name="Khan A."/>
            <person name="Brunk B."/>
            <person name="Roos D."/>
            <person name="Caler E."/>
            <person name="Lorenzi H."/>
        </authorList>
    </citation>
    <scope>NUCLEOTIDE SEQUENCE [LARGE SCALE GENOMIC DNA]</scope>
    <source>
        <strain evidence="2 3">RUB</strain>
    </source>
</reference>
<dbReference type="VEuPathDB" id="ToxoDB:TGRUB_203760A"/>
<comment type="caution">
    <text evidence="2">The sequence shown here is derived from an EMBL/GenBank/DDBJ whole genome shotgun (WGS) entry which is preliminary data.</text>
</comment>
<feature type="compositionally biased region" description="Basic and acidic residues" evidence="1">
    <location>
        <begin position="97"/>
        <end position="109"/>
    </location>
</feature>
<feature type="compositionally biased region" description="Basic residues" evidence="1">
    <location>
        <begin position="199"/>
        <end position="208"/>
    </location>
</feature>
<evidence type="ECO:0000313" key="3">
    <source>
        <dbReference type="Proteomes" id="UP000028834"/>
    </source>
</evidence>
<dbReference type="Proteomes" id="UP000028834">
    <property type="component" value="Unassembled WGS sequence"/>
</dbReference>
<sequence>MTPQLSPRSTLHSSRSARASAKPPKSPSGSAQCAGDRLLWVVDAHASGELSTASALRALSLLLSSDNWVVSATGIRDMILVAERLARCFRGQAGEEQSEKRENPRETKNGKPQRHASSTTTADGKDVIPAGDCLTDRAQKDSERVCVACAASDLWIDRAQASLRLLRNETNWGRGDMDLLVAAAATGRGSGGGAGSRAAQRRRRKKCREGREAVSLAASAHDGDDNHDETEETGGVGARQPDGNSGDSDGAALVKAVTSLTQAIAARIRVEANRKQ</sequence>